<evidence type="ECO:0000313" key="4">
    <source>
        <dbReference type="EMBL" id="HIZ89271.1"/>
    </source>
</evidence>
<dbReference type="GO" id="GO:0003697">
    <property type="term" value="F:single-stranded DNA binding"/>
    <property type="evidence" value="ECO:0007669"/>
    <property type="project" value="UniProtKB-UniRule"/>
</dbReference>
<dbReference type="GO" id="GO:0009295">
    <property type="term" value="C:nucleoid"/>
    <property type="evidence" value="ECO:0007669"/>
    <property type="project" value="TreeGrafter"/>
</dbReference>
<sequence>MASYNKVVLLGNVTRTPDVRNLPGSATVVATTGIATNRRYKDKDEVMFIDIVVYGKLAETMGMYVTKGTPLLVEGRLSFRQWEQDGQKRSKHEVIVESFQMVGGRKDRADFDESMVDKDDLKMPADDSMIRDEDVPF</sequence>
<dbReference type="InterPro" id="IPR012340">
    <property type="entry name" value="NA-bd_OB-fold"/>
</dbReference>
<dbReference type="AlphaFoldDB" id="A0A9D2KBM7"/>
<dbReference type="InterPro" id="IPR011344">
    <property type="entry name" value="ssDNA-bd"/>
</dbReference>
<gene>
    <name evidence="4" type="primary">ssb</name>
    <name evidence="4" type="ORF">H9804_04940</name>
</gene>
<dbReference type="GO" id="GO:0006260">
    <property type="term" value="P:DNA replication"/>
    <property type="evidence" value="ECO:0007669"/>
    <property type="project" value="InterPro"/>
</dbReference>
<dbReference type="PROSITE" id="PS50935">
    <property type="entry name" value="SSB"/>
    <property type="match status" value="1"/>
</dbReference>
<reference evidence="4" key="2">
    <citation type="submission" date="2021-04" db="EMBL/GenBank/DDBJ databases">
        <authorList>
            <person name="Gilroy R."/>
        </authorList>
    </citation>
    <scope>NUCLEOTIDE SEQUENCE</scope>
    <source>
        <strain evidence="4">ChiW4-1371</strain>
    </source>
</reference>
<dbReference type="EMBL" id="DXAQ01000078">
    <property type="protein sequence ID" value="HIZ89271.1"/>
    <property type="molecule type" value="Genomic_DNA"/>
</dbReference>
<keyword evidence="1 2" id="KW-0238">DNA-binding</keyword>
<dbReference type="HAMAP" id="MF_00984">
    <property type="entry name" value="SSB"/>
    <property type="match status" value="1"/>
</dbReference>
<dbReference type="Proteomes" id="UP000824176">
    <property type="component" value="Unassembled WGS sequence"/>
</dbReference>
<dbReference type="PANTHER" id="PTHR10302:SF27">
    <property type="entry name" value="SINGLE-STRANDED DNA-BINDING PROTEIN"/>
    <property type="match status" value="1"/>
</dbReference>
<evidence type="ECO:0000256" key="1">
    <source>
        <dbReference type="ARBA" id="ARBA00023125"/>
    </source>
</evidence>
<accession>A0A9D2KBM7</accession>
<dbReference type="PANTHER" id="PTHR10302">
    <property type="entry name" value="SINGLE-STRANDED DNA-BINDING PROTEIN"/>
    <property type="match status" value="1"/>
</dbReference>
<dbReference type="CDD" id="cd04496">
    <property type="entry name" value="SSB_OBF"/>
    <property type="match status" value="1"/>
</dbReference>
<comment type="caution">
    <text evidence="2">Lacks conserved residue(s) required for the propagation of feature annotation.</text>
</comment>
<organism evidence="4 5">
    <name type="scientific">Candidatus Mucispirillum faecigallinarum</name>
    <dbReference type="NCBI Taxonomy" id="2838699"/>
    <lineage>
        <taxon>Bacteria</taxon>
        <taxon>Pseudomonadati</taxon>
        <taxon>Deferribacterota</taxon>
        <taxon>Deferribacteres</taxon>
        <taxon>Deferribacterales</taxon>
        <taxon>Mucispirillaceae</taxon>
        <taxon>Mucispirillum</taxon>
    </lineage>
</organism>
<dbReference type="SUPFAM" id="SSF50249">
    <property type="entry name" value="Nucleic acid-binding proteins"/>
    <property type="match status" value="1"/>
</dbReference>
<dbReference type="InterPro" id="IPR000424">
    <property type="entry name" value="Primosome_PriB/ssb"/>
</dbReference>
<reference evidence="4" key="1">
    <citation type="journal article" date="2021" name="PeerJ">
        <title>Extensive microbial diversity within the chicken gut microbiome revealed by metagenomics and culture.</title>
        <authorList>
            <person name="Gilroy R."/>
            <person name="Ravi A."/>
            <person name="Getino M."/>
            <person name="Pursley I."/>
            <person name="Horton D.L."/>
            <person name="Alikhan N.F."/>
            <person name="Baker D."/>
            <person name="Gharbi K."/>
            <person name="Hall N."/>
            <person name="Watson M."/>
            <person name="Adriaenssens E.M."/>
            <person name="Foster-Nyarko E."/>
            <person name="Jarju S."/>
            <person name="Secka A."/>
            <person name="Antonio M."/>
            <person name="Oren A."/>
            <person name="Chaudhuri R.R."/>
            <person name="La Ragione R."/>
            <person name="Hildebrand F."/>
            <person name="Pallen M.J."/>
        </authorList>
    </citation>
    <scope>NUCLEOTIDE SEQUENCE</scope>
    <source>
        <strain evidence="4">ChiW4-1371</strain>
    </source>
</reference>
<evidence type="ECO:0000256" key="2">
    <source>
        <dbReference type="HAMAP-Rule" id="MF_00984"/>
    </source>
</evidence>
<dbReference type="Pfam" id="PF00436">
    <property type="entry name" value="SSB"/>
    <property type="match status" value="1"/>
</dbReference>
<proteinExistence type="inferred from homology"/>
<evidence type="ECO:0000256" key="3">
    <source>
        <dbReference type="RuleBase" id="RU000524"/>
    </source>
</evidence>
<comment type="subunit">
    <text evidence="2">Homotetramer.</text>
</comment>
<comment type="caution">
    <text evidence="4">The sequence shown here is derived from an EMBL/GenBank/DDBJ whole genome shotgun (WGS) entry which is preliminary data.</text>
</comment>
<evidence type="ECO:0000313" key="5">
    <source>
        <dbReference type="Proteomes" id="UP000824176"/>
    </source>
</evidence>
<protein>
    <recommendedName>
        <fullName evidence="2 3">Single-stranded DNA-binding protein</fullName>
        <shortName evidence="2">SSB</shortName>
    </recommendedName>
</protein>
<dbReference type="Gene3D" id="2.40.50.140">
    <property type="entry name" value="Nucleic acid-binding proteins"/>
    <property type="match status" value="1"/>
</dbReference>
<dbReference type="NCBIfam" id="TIGR00621">
    <property type="entry name" value="ssb"/>
    <property type="match status" value="1"/>
</dbReference>
<name>A0A9D2KBM7_9BACT</name>